<evidence type="ECO:0000313" key="8">
    <source>
        <dbReference type="Proteomes" id="UP001208689"/>
    </source>
</evidence>
<dbReference type="HAMAP" id="MF_01543">
    <property type="entry name" value="FTHFS"/>
    <property type="match status" value="1"/>
</dbReference>
<dbReference type="InterPro" id="IPR020628">
    <property type="entry name" value="Formate_THF_ligase_CS"/>
</dbReference>
<dbReference type="Proteomes" id="UP001208689">
    <property type="component" value="Chromosome"/>
</dbReference>
<keyword evidence="5" id="KW-0547">Nucleotide-binding</keyword>
<dbReference type="PROSITE" id="PS00721">
    <property type="entry name" value="FTHFS_1"/>
    <property type="match status" value="1"/>
</dbReference>
<dbReference type="Gene3D" id="3.10.410.10">
    <property type="entry name" value="Formyltetrahydrofolate synthetase, domain 3"/>
    <property type="match status" value="1"/>
</dbReference>
<reference evidence="7" key="1">
    <citation type="submission" date="2022-09" db="EMBL/GenBank/DDBJ databases">
        <title>Actin cytoskeleton and complex cell architecture in an #Asgard archaeon.</title>
        <authorList>
            <person name="Ponce Toledo R.I."/>
            <person name="Schleper C."/>
            <person name="Rodrigues Oliveira T."/>
            <person name="Wollweber F."/>
            <person name="Xu J."/>
            <person name="Rittmann S."/>
            <person name="Klingl A."/>
            <person name="Pilhofer M."/>
        </authorList>
    </citation>
    <scope>NUCLEOTIDE SEQUENCE</scope>
    <source>
        <strain evidence="7">B-35</strain>
    </source>
</reference>
<evidence type="ECO:0000313" key="7">
    <source>
        <dbReference type="EMBL" id="UYP44862.1"/>
    </source>
</evidence>
<dbReference type="EC" id="6.3.4.3" evidence="2"/>
<evidence type="ECO:0000256" key="4">
    <source>
        <dbReference type="ARBA" id="ARBA00022598"/>
    </source>
</evidence>
<keyword evidence="4 7" id="KW-0436">Ligase</keyword>
<dbReference type="GO" id="GO:0004329">
    <property type="term" value="F:formate-tetrahydrofolate ligase activity"/>
    <property type="evidence" value="ECO:0007669"/>
    <property type="project" value="UniProtKB-EC"/>
</dbReference>
<dbReference type="EMBL" id="CP104013">
    <property type="protein sequence ID" value="UYP44862.1"/>
    <property type="molecule type" value="Genomic_DNA"/>
</dbReference>
<evidence type="ECO:0000256" key="5">
    <source>
        <dbReference type="ARBA" id="ARBA00022741"/>
    </source>
</evidence>
<accession>A0ABY6HPN8</accession>
<protein>
    <recommendedName>
        <fullName evidence="2">formate--tetrahydrofolate ligase</fullName>
        <ecNumber evidence="2">6.3.4.3</ecNumber>
    </recommendedName>
</protein>
<comment type="pathway">
    <text evidence="1">One-carbon metabolism; tetrahydrofolate interconversion.</text>
</comment>
<keyword evidence="6" id="KW-0067">ATP-binding</keyword>
<dbReference type="Gene3D" id="3.40.50.300">
    <property type="entry name" value="P-loop containing nucleotide triphosphate hydrolases"/>
    <property type="match status" value="1"/>
</dbReference>
<dbReference type="NCBIfam" id="NF010030">
    <property type="entry name" value="PRK13505.1"/>
    <property type="match status" value="1"/>
</dbReference>
<dbReference type="Pfam" id="PF01268">
    <property type="entry name" value="FTHFS"/>
    <property type="match status" value="1"/>
</dbReference>
<keyword evidence="3" id="KW-0554">One-carbon metabolism</keyword>
<dbReference type="Gene3D" id="3.30.1510.10">
    <property type="entry name" value="Domain 2, N(10)-formyltetrahydrofolate synthetase"/>
    <property type="match status" value="1"/>
</dbReference>
<gene>
    <name evidence="7" type="ORF">NEF87_001147</name>
</gene>
<dbReference type="CDD" id="cd00477">
    <property type="entry name" value="FTHFS"/>
    <property type="match status" value="1"/>
</dbReference>
<evidence type="ECO:0000256" key="3">
    <source>
        <dbReference type="ARBA" id="ARBA00022563"/>
    </source>
</evidence>
<organism evidence="7 8">
    <name type="scientific">Candidatus Lokiarchaeum ossiferum</name>
    <dbReference type="NCBI Taxonomy" id="2951803"/>
    <lineage>
        <taxon>Archaea</taxon>
        <taxon>Promethearchaeati</taxon>
        <taxon>Promethearchaeota</taxon>
        <taxon>Promethearchaeia</taxon>
        <taxon>Promethearchaeales</taxon>
        <taxon>Promethearchaeaceae</taxon>
        <taxon>Candidatus Lokiarchaeum</taxon>
    </lineage>
</organism>
<name>A0ABY6HPN8_9ARCH</name>
<dbReference type="InterPro" id="IPR000559">
    <property type="entry name" value="Formate_THF_ligase"/>
</dbReference>
<dbReference type="InterPro" id="IPR027417">
    <property type="entry name" value="P-loop_NTPase"/>
</dbReference>
<proteinExistence type="inferred from homology"/>
<sequence length="556" mass="60473">MKQDIEIARAAESRPITEIAAKMGIPEEALEPYGKDKAKISLDFCFKCQKKHKPGKLILVTATSPTPAGEGKTTTAIGLTEALNRLNKQAAVCIREPSLGPVFGIKGGAAGGGYSQVIPMEDINLHFTGDLHAISSAHNMLAAILNNAIYRHKIDLDPKRILWNRVLDVNDRALRNIIVGLGGHTDGVSHQSSFDITAASEIMAILCLSNNISELKEKIGNILLGFDYAGNPVYVHDLGVEGSITVLLKDAIKPNLVQTMENNPAFVHGGPFANIAQGYNTIIATQMALHSNDFVVTEAGFGSDLGAEKFFDLVCPYGGFTPDLTVMVTTIRALKMHGGQSLDRITLKNTETLEKGLVNLGRHLENTRKFGVDCVVALNKISSDTDDELRLVIDYCKELGFDVALSEVWEKGGEGGEELGKLVLSHIEQKNTSYHKLYDWNQSVEEKVRIIAKEIYRADDVEFLEEAIEDIKFINKLNLSKLPICIAKTQKSFSDNPTLMGAPTGFTLKVSRVLIASGAGFLIPITGKMLRMPGLPLNPAAESIDIDYDGDVVGLF</sequence>
<evidence type="ECO:0000256" key="1">
    <source>
        <dbReference type="ARBA" id="ARBA00004777"/>
    </source>
</evidence>
<dbReference type="SUPFAM" id="SSF52540">
    <property type="entry name" value="P-loop containing nucleoside triphosphate hydrolases"/>
    <property type="match status" value="1"/>
</dbReference>
<evidence type="ECO:0000256" key="6">
    <source>
        <dbReference type="ARBA" id="ARBA00022840"/>
    </source>
</evidence>
<evidence type="ECO:0000256" key="2">
    <source>
        <dbReference type="ARBA" id="ARBA00012295"/>
    </source>
</evidence>
<keyword evidence="8" id="KW-1185">Reference proteome</keyword>